<dbReference type="Pfam" id="PF14359">
    <property type="entry name" value="DUF4406"/>
    <property type="match status" value="1"/>
</dbReference>
<dbReference type="SUPFAM" id="SSF52309">
    <property type="entry name" value="N-(deoxy)ribosyltransferase-like"/>
    <property type="match status" value="1"/>
</dbReference>
<organism evidence="1 2">
    <name type="scientific">Delftia acidovorans</name>
    <name type="common">Pseudomonas acidovorans</name>
    <name type="synonym">Comamonas acidovorans</name>
    <dbReference type="NCBI Taxonomy" id="80866"/>
    <lineage>
        <taxon>Bacteria</taxon>
        <taxon>Pseudomonadati</taxon>
        <taxon>Pseudomonadota</taxon>
        <taxon>Betaproteobacteria</taxon>
        <taxon>Burkholderiales</taxon>
        <taxon>Comamonadaceae</taxon>
        <taxon>Delftia</taxon>
    </lineage>
</organism>
<evidence type="ECO:0000313" key="2">
    <source>
        <dbReference type="Proteomes" id="UP000594778"/>
    </source>
</evidence>
<dbReference type="EMBL" id="CP065668">
    <property type="protein sequence ID" value="QPS09577.1"/>
    <property type="molecule type" value="Genomic_DNA"/>
</dbReference>
<dbReference type="InterPro" id="IPR025518">
    <property type="entry name" value="DUF4406"/>
</dbReference>
<sequence>MKRIYIAGPMSGLPEFNYPAFHRAAAVLRAQGHHVENPAENPAPACGSWAGYMRLALPQLCTCDSVYMLPGWRGSKGARVEHGLALDLGMEVQDFDASAGEGGAHA</sequence>
<name>A0A7T2S6P1_DELAC</name>
<reference evidence="1 2" key="1">
    <citation type="submission" date="2020-12" db="EMBL/GenBank/DDBJ databases">
        <title>FDA dAtabase for Regulatory Grade micrObial Sequences (FDA-ARGOS): Supporting development and validation of Infectious Disease Dx tests.</title>
        <authorList>
            <person name="Sproer C."/>
            <person name="Gronow S."/>
            <person name="Severitt S."/>
            <person name="Schroder I."/>
            <person name="Tallon L."/>
            <person name="Sadzewicz L."/>
            <person name="Zhao X."/>
            <person name="Boylan J."/>
            <person name="Ott S."/>
            <person name="Bowen H."/>
            <person name="Vavikolanu K."/>
            <person name="Mehta A."/>
            <person name="Aluvathingal J."/>
            <person name="Nadendla S."/>
            <person name="Lowell S."/>
            <person name="Myers T."/>
            <person name="Yan Y."/>
            <person name="Sichtig H."/>
        </authorList>
    </citation>
    <scope>NUCLEOTIDE SEQUENCE [LARGE SCALE GENOMIC DNA]</scope>
    <source>
        <strain evidence="1 2">FDAARGOS_909</strain>
    </source>
</reference>
<evidence type="ECO:0000313" key="1">
    <source>
        <dbReference type="EMBL" id="QPS09577.1"/>
    </source>
</evidence>
<proteinExistence type="predicted"/>
<gene>
    <name evidence="1" type="ORF">I6G66_06025</name>
</gene>
<dbReference type="Proteomes" id="UP000594778">
    <property type="component" value="Chromosome"/>
</dbReference>
<protein>
    <submittedName>
        <fullName evidence="1">DUF4406 domain-containing protein</fullName>
    </submittedName>
</protein>
<dbReference type="Gene3D" id="3.40.50.10400">
    <property type="entry name" value="Hypothetical protein PA1492"/>
    <property type="match status" value="1"/>
</dbReference>
<dbReference type="AlphaFoldDB" id="A0A7T2S6P1"/>
<dbReference type="RefSeq" id="WP_197956446.1">
    <property type="nucleotide sequence ID" value="NZ_CP065668.1"/>
</dbReference>
<accession>A0A7T2S6P1</accession>